<dbReference type="AlphaFoldDB" id="A0A4Q5KMQ0"/>
<sequence>MKKLYVLLALLSANALSAEHSNNQEFNQLLDYYCGTKNVEFQEQVTIGEGKQILFHQGPFMQVNTELSPEVIKRTFSNTMQQANLTNQCSEYLLSYAEVIEDNVEQKLFARVLFNFDQYSLTERSKYILQSVTEKLETQKDTLLLNGHTDNKGRDNYNINLGLARSNSVKAFLLDQGASKEQLESYSFGEQQPIDDNTTLEGQHHNRRVDIEKKADETN</sequence>
<dbReference type="EMBL" id="SEZJ01000006">
    <property type="protein sequence ID" value="RYU46718.1"/>
    <property type="molecule type" value="Genomic_DNA"/>
</dbReference>
<evidence type="ECO:0000256" key="5">
    <source>
        <dbReference type="SAM" id="MobiDB-lite"/>
    </source>
</evidence>
<name>A0A4Q5KMQ0_9GAMM</name>
<dbReference type="InterPro" id="IPR006664">
    <property type="entry name" value="OMP_bac"/>
</dbReference>
<dbReference type="OrthoDB" id="9792521at2"/>
<feature type="signal peptide" evidence="6">
    <location>
        <begin position="1"/>
        <end position="18"/>
    </location>
</feature>
<feature type="compositionally biased region" description="Basic and acidic residues" evidence="5">
    <location>
        <begin position="202"/>
        <end position="219"/>
    </location>
</feature>
<organism evidence="8 9">
    <name type="scientific">Aliivibrio finisterrensis</name>
    <dbReference type="NCBI Taxonomy" id="511998"/>
    <lineage>
        <taxon>Bacteria</taxon>
        <taxon>Pseudomonadati</taxon>
        <taxon>Pseudomonadota</taxon>
        <taxon>Gammaproteobacteria</taxon>
        <taxon>Vibrionales</taxon>
        <taxon>Vibrionaceae</taxon>
        <taxon>Aliivibrio</taxon>
    </lineage>
</organism>
<comment type="subcellular location">
    <subcellularLocation>
        <location evidence="1">Cell outer membrane</location>
    </subcellularLocation>
</comment>
<accession>A0A4Q5KMQ0</accession>
<dbReference type="RefSeq" id="WP_130086975.1">
    <property type="nucleotide sequence ID" value="NZ_SEZJ01000006.1"/>
</dbReference>
<evidence type="ECO:0000256" key="2">
    <source>
        <dbReference type="ARBA" id="ARBA00023136"/>
    </source>
</evidence>
<dbReference type="PANTHER" id="PTHR30329:SF21">
    <property type="entry name" value="LIPOPROTEIN YIAD-RELATED"/>
    <property type="match status" value="1"/>
</dbReference>
<dbReference type="InterPro" id="IPR006665">
    <property type="entry name" value="OmpA-like"/>
</dbReference>
<evidence type="ECO:0000313" key="9">
    <source>
        <dbReference type="Proteomes" id="UP000293465"/>
    </source>
</evidence>
<evidence type="ECO:0000256" key="6">
    <source>
        <dbReference type="SAM" id="SignalP"/>
    </source>
</evidence>
<feature type="chain" id="PRO_5020517556" evidence="6">
    <location>
        <begin position="19"/>
        <end position="219"/>
    </location>
</feature>
<keyword evidence="3" id="KW-0998">Cell outer membrane</keyword>
<reference evidence="8 9" key="1">
    <citation type="submission" date="2019-02" db="EMBL/GenBank/DDBJ databases">
        <title>Genome sequences of Aliivibrio finisterrensis strains from farmed Atlantic salmon.</title>
        <authorList>
            <person name="Bowman J.P."/>
        </authorList>
    </citation>
    <scope>NUCLEOTIDE SEQUENCE [LARGE SCALE GENOMIC DNA]</scope>
    <source>
        <strain evidence="8 9">A32</strain>
    </source>
</reference>
<dbReference type="GO" id="GO:0009279">
    <property type="term" value="C:cell outer membrane"/>
    <property type="evidence" value="ECO:0007669"/>
    <property type="project" value="UniProtKB-SubCell"/>
</dbReference>
<evidence type="ECO:0000259" key="7">
    <source>
        <dbReference type="PROSITE" id="PS51123"/>
    </source>
</evidence>
<dbReference type="Gene3D" id="3.30.1330.60">
    <property type="entry name" value="OmpA-like domain"/>
    <property type="match status" value="1"/>
</dbReference>
<dbReference type="PROSITE" id="PS51123">
    <property type="entry name" value="OMPA_2"/>
    <property type="match status" value="1"/>
</dbReference>
<dbReference type="CDD" id="cd07185">
    <property type="entry name" value="OmpA_C-like"/>
    <property type="match status" value="1"/>
</dbReference>
<proteinExistence type="predicted"/>
<dbReference type="Pfam" id="PF00691">
    <property type="entry name" value="OmpA"/>
    <property type="match status" value="1"/>
</dbReference>
<dbReference type="InterPro" id="IPR050330">
    <property type="entry name" value="Bact_OuterMem_StrucFunc"/>
</dbReference>
<dbReference type="InterPro" id="IPR036737">
    <property type="entry name" value="OmpA-like_sf"/>
</dbReference>
<dbReference type="GeneID" id="56275186"/>
<comment type="caution">
    <text evidence="8">The sequence shown here is derived from an EMBL/GenBank/DDBJ whole genome shotgun (WGS) entry which is preliminary data.</text>
</comment>
<protein>
    <submittedName>
        <fullName evidence="8">OmpA family protein</fullName>
    </submittedName>
</protein>
<evidence type="ECO:0000256" key="3">
    <source>
        <dbReference type="ARBA" id="ARBA00023237"/>
    </source>
</evidence>
<evidence type="ECO:0000256" key="4">
    <source>
        <dbReference type="PROSITE-ProRule" id="PRU00473"/>
    </source>
</evidence>
<dbReference type="SUPFAM" id="SSF103088">
    <property type="entry name" value="OmpA-like"/>
    <property type="match status" value="1"/>
</dbReference>
<feature type="region of interest" description="Disordered" evidence="5">
    <location>
        <begin position="184"/>
        <end position="219"/>
    </location>
</feature>
<feature type="compositionally biased region" description="Polar residues" evidence="5">
    <location>
        <begin position="184"/>
        <end position="201"/>
    </location>
</feature>
<dbReference type="PRINTS" id="PR01021">
    <property type="entry name" value="OMPADOMAIN"/>
</dbReference>
<feature type="domain" description="OmpA-like" evidence="7">
    <location>
        <begin position="101"/>
        <end position="217"/>
    </location>
</feature>
<keyword evidence="6" id="KW-0732">Signal</keyword>
<dbReference type="PANTHER" id="PTHR30329">
    <property type="entry name" value="STATOR ELEMENT OF FLAGELLAR MOTOR COMPLEX"/>
    <property type="match status" value="1"/>
</dbReference>
<evidence type="ECO:0000313" key="8">
    <source>
        <dbReference type="EMBL" id="RYU46718.1"/>
    </source>
</evidence>
<evidence type="ECO:0000256" key="1">
    <source>
        <dbReference type="ARBA" id="ARBA00004442"/>
    </source>
</evidence>
<keyword evidence="2 4" id="KW-0472">Membrane</keyword>
<dbReference type="Proteomes" id="UP000293465">
    <property type="component" value="Unassembled WGS sequence"/>
</dbReference>
<gene>
    <name evidence="8" type="ORF">ERW49_09005</name>
</gene>